<sequence length="195" mass="22599">MRTLVPWRNLQRSRQKKLGRKRFYLLRKKNPEYDVDILGMAREINLHSLEESKNLESGNGREFTTEEINGGINGEKASTSQKVKRKRIIDPIHLTVQKRKRSSLGHVVHKSSHSGSSLMGVRKAFEDHSHHEKTPSFDLEMGNKKHANSTDLKKRENLWKQICWRHVCLPEIEMSNEYMTADEDDSLIPKSTPVS</sequence>
<reference evidence="2 3" key="1">
    <citation type="submission" date="2024-01" db="EMBL/GenBank/DDBJ databases">
        <title>Genome assemblies of Stephania.</title>
        <authorList>
            <person name="Yang L."/>
        </authorList>
    </citation>
    <scope>NUCLEOTIDE SEQUENCE [LARGE SCALE GENOMIC DNA]</scope>
    <source>
        <strain evidence="2">QJT</strain>
        <tissue evidence="2">Leaf</tissue>
    </source>
</reference>
<accession>A0AAP0KJ77</accession>
<comment type="caution">
    <text evidence="2">The sequence shown here is derived from an EMBL/GenBank/DDBJ whole genome shotgun (WGS) entry which is preliminary data.</text>
</comment>
<dbReference type="Proteomes" id="UP001417504">
    <property type="component" value="Unassembled WGS sequence"/>
</dbReference>
<keyword evidence="3" id="KW-1185">Reference proteome</keyword>
<protein>
    <submittedName>
        <fullName evidence="2">Uncharacterized protein</fullName>
    </submittedName>
</protein>
<dbReference type="AlphaFoldDB" id="A0AAP0KJ77"/>
<feature type="region of interest" description="Disordered" evidence="1">
    <location>
        <begin position="55"/>
        <end position="84"/>
    </location>
</feature>
<organism evidence="2 3">
    <name type="scientific">Stephania japonica</name>
    <dbReference type="NCBI Taxonomy" id="461633"/>
    <lineage>
        <taxon>Eukaryota</taxon>
        <taxon>Viridiplantae</taxon>
        <taxon>Streptophyta</taxon>
        <taxon>Embryophyta</taxon>
        <taxon>Tracheophyta</taxon>
        <taxon>Spermatophyta</taxon>
        <taxon>Magnoliopsida</taxon>
        <taxon>Ranunculales</taxon>
        <taxon>Menispermaceae</taxon>
        <taxon>Menispermoideae</taxon>
        <taxon>Cissampelideae</taxon>
        <taxon>Stephania</taxon>
    </lineage>
</organism>
<evidence type="ECO:0000256" key="1">
    <source>
        <dbReference type="SAM" id="MobiDB-lite"/>
    </source>
</evidence>
<proteinExistence type="predicted"/>
<name>A0AAP0KJ77_9MAGN</name>
<dbReference type="EMBL" id="JBBNAE010000001">
    <property type="protein sequence ID" value="KAK9153050.1"/>
    <property type="molecule type" value="Genomic_DNA"/>
</dbReference>
<gene>
    <name evidence="2" type="ORF">Sjap_000530</name>
</gene>
<evidence type="ECO:0000313" key="2">
    <source>
        <dbReference type="EMBL" id="KAK9153050.1"/>
    </source>
</evidence>
<evidence type="ECO:0000313" key="3">
    <source>
        <dbReference type="Proteomes" id="UP001417504"/>
    </source>
</evidence>